<dbReference type="STRING" id="395961.Cyan7425_2325"/>
<dbReference type="Pfam" id="PF21826">
    <property type="entry name" value="DUF6887"/>
    <property type="match status" value="1"/>
</dbReference>
<sequence length="68" mass="8109">MTQVNYAEMTDQELKQYFLAHRDDQAAFYAYMDRLNARPRKPGIKLDDPDWENKLRVMVEEKLGQDNS</sequence>
<accession>B8HWA4</accession>
<dbReference type="HOGENOM" id="CLU_193569_0_0_3"/>
<reference evidence="1" key="1">
    <citation type="submission" date="2009-01" db="EMBL/GenBank/DDBJ databases">
        <title>Complete sequence of chromosome Cyanothece sp. PCC 7425.</title>
        <authorList>
            <consortium name="US DOE Joint Genome Institute"/>
            <person name="Lucas S."/>
            <person name="Copeland A."/>
            <person name="Lapidus A."/>
            <person name="Glavina del Rio T."/>
            <person name="Dalin E."/>
            <person name="Tice H."/>
            <person name="Bruce D."/>
            <person name="Goodwin L."/>
            <person name="Pitluck S."/>
            <person name="Sims D."/>
            <person name="Meineke L."/>
            <person name="Brettin T."/>
            <person name="Detter J.C."/>
            <person name="Han C."/>
            <person name="Larimer F."/>
            <person name="Land M."/>
            <person name="Hauser L."/>
            <person name="Kyrpides N."/>
            <person name="Ovchinnikova G."/>
            <person name="Liberton M."/>
            <person name="Stoeckel J."/>
            <person name="Banerjee A."/>
            <person name="Singh A."/>
            <person name="Page L."/>
            <person name="Sato H."/>
            <person name="Zhao L."/>
            <person name="Sherman L."/>
            <person name="Pakrasi H."/>
            <person name="Richardson P."/>
        </authorList>
    </citation>
    <scope>NUCLEOTIDE SEQUENCE</scope>
    <source>
        <strain evidence="1">PCC 7425</strain>
    </source>
</reference>
<organism evidence="1">
    <name type="scientific">Cyanothece sp. (strain PCC 7425 / ATCC 29141)</name>
    <dbReference type="NCBI Taxonomy" id="395961"/>
    <lineage>
        <taxon>Bacteria</taxon>
        <taxon>Bacillati</taxon>
        <taxon>Cyanobacteriota</taxon>
        <taxon>Cyanophyceae</taxon>
        <taxon>Gomontiellales</taxon>
        <taxon>Cyanothecaceae</taxon>
        <taxon>Cyanothece</taxon>
    </lineage>
</organism>
<dbReference type="OrthoDB" id="428065at2"/>
<dbReference type="KEGG" id="cyn:Cyan7425_2325"/>
<name>B8HWA4_CYAP4</name>
<proteinExistence type="predicted"/>
<dbReference type="EMBL" id="CP001344">
    <property type="protein sequence ID" value="ACL44683.1"/>
    <property type="molecule type" value="Genomic_DNA"/>
</dbReference>
<dbReference type="eggNOG" id="ENOG5033475">
    <property type="taxonomic scope" value="Bacteria"/>
</dbReference>
<dbReference type="InterPro" id="IPR054053">
    <property type="entry name" value="DUF6887"/>
</dbReference>
<protein>
    <submittedName>
        <fullName evidence="1">Uncharacterized protein</fullName>
    </submittedName>
</protein>
<gene>
    <name evidence="1" type="ordered locus">Cyan7425_2325</name>
</gene>
<dbReference type="AlphaFoldDB" id="B8HWA4"/>
<evidence type="ECO:0000313" key="1">
    <source>
        <dbReference type="EMBL" id="ACL44683.1"/>
    </source>
</evidence>